<evidence type="ECO:0000313" key="1">
    <source>
        <dbReference type="EMBL" id="NSB16492.1"/>
    </source>
</evidence>
<protein>
    <submittedName>
        <fullName evidence="1">Plasmid maintenance system antidote protein VapI</fullName>
    </submittedName>
</protein>
<dbReference type="AlphaFoldDB" id="A0AAE5H9H7"/>
<accession>A0AAE5H9H7</accession>
<reference evidence="1" key="1">
    <citation type="submission" date="2020-06" db="EMBL/GenBank/DDBJ databases">
        <title>Genomic insights into acetone-butanol-ethanol (ABE) fermentation by sequencing solventogenic clostridia strains.</title>
        <authorList>
            <person name="Brown S."/>
        </authorList>
    </citation>
    <scope>NUCLEOTIDE SEQUENCE</scope>
    <source>
        <strain evidence="1">DJ123</strain>
    </source>
</reference>
<name>A0AAE5H9H7_CLOBE</name>
<dbReference type="InterPro" id="IPR001387">
    <property type="entry name" value="Cro/C1-type_HTH"/>
</dbReference>
<dbReference type="RefSeq" id="WP_077855946.1">
    <property type="nucleotide sequence ID" value="NZ_JABTDW010000001.1"/>
</dbReference>
<organism evidence="1 2">
    <name type="scientific">Clostridium beijerinckii</name>
    <name type="common">Clostridium MP</name>
    <dbReference type="NCBI Taxonomy" id="1520"/>
    <lineage>
        <taxon>Bacteria</taxon>
        <taxon>Bacillati</taxon>
        <taxon>Bacillota</taxon>
        <taxon>Clostridia</taxon>
        <taxon>Eubacteriales</taxon>
        <taxon>Clostridiaceae</taxon>
        <taxon>Clostridium</taxon>
    </lineage>
</organism>
<dbReference type="InterPro" id="IPR010982">
    <property type="entry name" value="Lambda_DNA-bd_dom_sf"/>
</dbReference>
<dbReference type="SUPFAM" id="SSF47413">
    <property type="entry name" value="lambda repressor-like DNA-binding domains"/>
    <property type="match status" value="1"/>
</dbReference>
<proteinExistence type="predicted"/>
<dbReference type="EMBL" id="JABTDW010000001">
    <property type="protein sequence ID" value="NSB16492.1"/>
    <property type="molecule type" value="Genomic_DNA"/>
</dbReference>
<dbReference type="Proteomes" id="UP000822184">
    <property type="component" value="Unassembled WGS sequence"/>
</dbReference>
<evidence type="ECO:0000313" key="2">
    <source>
        <dbReference type="Proteomes" id="UP000822184"/>
    </source>
</evidence>
<sequence length="70" mass="8050">MNVNLLKAQIALKGKKISEVSETLKISKSAFYRKLNGKSDFTRQEICDLINYLGIDTEKAMEIFFYQKVS</sequence>
<dbReference type="GO" id="GO:0003677">
    <property type="term" value="F:DNA binding"/>
    <property type="evidence" value="ECO:0007669"/>
    <property type="project" value="InterPro"/>
</dbReference>
<dbReference type="CDD" id="cd00093">
    <property type="entry name" value="HTH_XRE"/>
    <property type="match status" value="1"/>
</dbReference>
<comment type="caution">
    <text evidence="1">The sequence shown here is derived from an EMBL/GenBank/DDBJ whole genome shotgun (WGS) entry which is preliminary data.</text>
</comment>
<gene>
    <name evidence="1" type="ORF">BCD95_004751</name>
</gene>